<proteinExistence type="predicted"/>
<dbReference type="CTD" id="6759792"/>
<evidence type="ECO:0000313" key="2">
    <source>
        <dbReference type="EMBL" id="EDV18936.1"/>
    </source>
</evidence>
<dbReference type="RefSeq" id="XP_002118577.1">
    <property type="nucleotide sequence ID" value="XM_002118541.1"/>
</dbReference>
<dbReference type="InParanoid" id="B3SEA8"/>
<dbReference type="PhylomeDB" id="B3SEA8"/>
<keyword evidence="1" id="KW-1133">Transmembrane helix</keyword>
<evidence type="ECO:0000256" key="1">
    <source>
        <dbReference type="SAM" id="Phobius"/>
    </source>
</evidence>
<dbReference type="Proteomes" id="UP000009022">
    <property type="component" value="Unassembled WGS sequence"/>
</dbReference>
<feature type="transmembrane region" description="Helical" evidence="1">
    <location>
        <begin position="297"/>
        <end position="314"/>
    </location>
</feature>
<sequence length="451" mass="51626">MENIIAAISTIGGTIDNASILPKYKILLFGFTLSLTLFDVVTDTIFLVDVTQDFQQFSRLLQNYRNRFNFTSKKFVGTKTFCSANYKAFNLFYKMRIGLSIYYMFYALSLVMAMVSILYLYTSIFRRPKAKFSRKLLGIGQLLEFLPIIIEDMPEAFLTVYFLNVFDNPAGMDCLYCAINSKCKDRAPVGLRTHTATLIRFIGIAVHAFLFFALKARELYNQSLEEHAEDKQKTLYQNAKSYYCFCPCYVLYYGCCIQPSGNSGCGKCRYYFLLIINMLLAGVLSVWMVFLPVFIGYMFYPVYIPFIINIANFNRARLTSFLLIASITSGICWGILAVIACIYLWRHMYNLPKAIGTFFLSIICLPAFVPFASYIVLRDIHYNSRHCGKEQAAVATDDETVDKSKVELQLVNDQLESEQPIEYTYNNLKTADHADSMTYSNSSYALLSKEQ</sequence>
<feature type="transmembrane region" description="Helical" evidence="1">
    <location>
        <begin position="26"/>
        <end position="48"/>
    </location>
</feature>
<dbReference type="GeneID" id="6759792"/>
<feature type="transmembrane region" description="Helical" evidence="1">
    <location>
        <begin position="101"/>
        <end position="121"/>
    </location>
</feature>
<dbReference type="HOGENOM" id="CLU_607403_0_0_1"/>
<dbReference type="EMBL" id="DS985412">
    <property type="protein sequence ID" value="EDV18936.1"/>
    <property type="molecule type" value="Genomic_DNA"/>
</dbReference>
<keyword evidence="3" id="KW-1185">Reference proteome</keyword>
<dbReference type="KEGG" id="tad:TRIADDRAFT_62606"/>
<organism evidence="2 3">
    <name type="scientific">Trichoplax adhaerens</name>
    <name type="common">Trichoplax reptans</name>
    <dbReference type="NCBI Taxonomy" id="10228"/>
    <lineage>
        <taxon>Eukaryota</taxon>
        <taxon>Metazoa</taxon>
        <taxon>Placozoa</taxon>
        <taxon>Uniplacotomia</taxon>
        <taxon>Trichoplacea</taxon>
        <taxon>Trichoplacidae</taxon>
        <taxon>Trichoplax</taxon>
    </lineage>
</organism>
<name>B3SEA8_TRIAD</name>
<feature type="transmembrane region" description="Helical" evidence="1">
    <location>
        <begin position="321"/>
        <end position="345"/>
    </location>
</feature>
<gene>
    <name evidence="2" type="ORF">TRIADDRAFT_62606</name>
</gene>
<protein>
    <submittedName>
        <fullName evidence="2">Uncharacterized protein</fullName>
    </submittedName>
</protein>
<dbReference type="AlphaFoldDB" id="B3SEA8"/>
<keyword evidence="1" id="KW-0812">Transmembrane</keyword>
<feature type="transmembrane region" description="Helical" evidence="1">
    <location>
        <begin position="270"/>
        <end position="291"/>
    </location>
</feature>
<evidence type="ECO:0000313" key="3">
    <source>
        <dbReference type="Proteomes" id="UP000009022"/>
    </source>
</evidence>
<feature type="transmembrane region" description="Helical" evidence="1">
    <location>
        <begin position="357"/>
        <end position="377"/>
    </location>
</feature>
<accession>B3SEA8</accession>
<keyword evidence="1" id="KW-0472">Membrane</keyword>
<reference evidence="2 3" key="1">
    <citation type="journal article" date="2008" name="Nature">
        <title>The Trichoplax genome and the nature of placozoans.</title>
        <authorList>
            <person name="Srivastava M."/>
            <person name="Begovic E."/>
            <person name="Chapman J."/>
            <person name="Putnam N.H."/>
            <person name="Hellsten U."/>
            <person name="Kawashima T."/>
            <person name="Kuo A."/>
            <person name="Mitros T."/>
            <person name="Salamov A."/>
            <person name="Carpenter M.L."/>
            <person name="Signorovitch A.Y."/>
            <person name="Moreno M.A."/>
            <person name="Kamm K."/>
            <person name="Grimwood J."/>
            <person name="Schmutz J."/>
            <person name="Shapiro H."/>
            <person name="Grigoriev I.V."/>
            <person name="Buss L.W."/>
            <person name="Schierwater B."/>
            <person name="Dellaporta S.L."/>
            <person name="Rokhsar D.S."/>
        </authorList>
    </citation>
    <scope>NUCLEOTIDE SEQUENCE [LARGE SCALE GENOMIC DNA]</scope>
    <source>
        <strain evidence="2 3">Grell-BS-1999</strain>
    </source>
</reference>
<feature type="transmembrane region" description="Helical" evidence="1">
    <location>
        <begin position="197"/>
        <end position="214"/>
    </location>
</feature>